<dbReference type="EMBL" id="JAWONS010000324">
    <property type="protein sequence ID" value="MDW2800420.1"/>
    <property type="molecule type" value="Genomic_DNA"/>
</dbReference>
<dbReference type="RefSeq" id="WP_318066580.1">
    <property type="nucleotide sequence ID" value="NZ_JAWONS010000324.1"/>
</dbReference>
<organism evidence="2 3">
    <name type="scientific">Clostridium boliviensis</name>
    <dbReference type="NCBI Taxonomy" id="318465"/>
    <lineage>
        <taxon>Bacteria</taxon>
        <taxon>Bacillati</taxon>
        <taxon>Bacillota</taxon>
        <taxon>Clostridia</taxon>
        <taxon>Eubacteriales</taxon>
        <taxon>Clostridiaceae</taxon>
        <taxon>Clostridium</taxon>
    </lineage>
</organism>
<reference evidence="2 3" key="1">
    <citation type="submission" date="2023-10" db="EMBL/GenBank/DDBJ databases">
        <title>A novel Glycoside Hydrolase 43-Like Enzyme from Clostrdium boliviensis is an Endo-xylanase, and a Candidate for Xylooligosaccharides Production from Different Xylan Substrates.</title>
        <authorList>
            <person name="Alvarez M.T."/>
            <person name="Rocabado-Villegas L.R."/>
            <person name="Salas-Veizaga D.M."/>
            <person name="Linares-Pasten J.A."/>
            <person name="Gudmundsdottir E.E."/>
            <person name="Hreggvidsson G.O."/>
            <person name="Adlercreutz P."/>
            <person name="Nordberg Karlsson E."/>
        </authorList>
    </citation>
    <scope>NUCLEOTIDE SEQUENCE [LARGE SCALE GENOMIC DNA]</scope>
    <source>
        <strain evidence="2 3">E-1</strain>
    </source>
</reference>
<evidence type="ECO:0000313" key="2">
    <source>
        <dbReference type="EMBL" id="MDW2800420.1"/>
    </source>
</evidence>
<evidence type="ECO:0000313" key="3">
    <source>
        <dbReference type="Proteomes" id="UP001276854"/>
    </source>
</evidence>
<keyword evidence="1" id="KW-0472">Membrane</keyword>
<keyword evidence="1" id="KW-1133">Transmembrane helix</keyword>
<accession>A0ABU4GS12</accession>
<sequence>MIKRGFCLCLAVFMLIFTPISDYLGARYVYGSGVLTAVDYVWTILMSAVGVDVSTKNLGSVISDIGDFVKVDTRYLTAYKAMAEFSYGSVVKLGQETLDMVKDYFKTKSGYGTNTGISKLQIGADNSFENSYSYNMGVDLSKFNPALSADDFYFSYDHSSDTLIRHTDIFLLQKDKRVAGILSGPKTLEIYYMNDDGKLVSPVSRVTYSNNSGTNTYYPYEKPNFSYMLISGTDYTAETMSNIPFPVYGSLDELRTYLSYGTLGDTINEYTGAYTWVDVNSDVDTQQRDVTSDVEVTIPKDSYAAEQLVSDVKSSITAADRAQVLAPTINVTYGEKADEGENTDTYPWIPDITRPLGVITDVVKAISRGLTDIKDRIIDIPGSISDVLAGIKALPASITESLAKSIAGEEDAKANNWQIQSDITKKFPFCIPFDLFACISVFQDTSTEPRWELPFTIESLNIHETIVIDLSTDDWKPMVMLVRITTLIGYCICLIVITRNLVKG</sequence>
<name>A0ABU4GS12_9CLOT</name>
<evidence type="ECO:0000256" key="1">
    <source>
        <dbReference type="SAM" id="Phobius"/>
    </source>
</evidence>
<proteinExistence type="predicted"/>
<protein>
    <submittedName>
        <fullName evidence="2">Uncharacterized protein</fullName>
    </submittedName>
</protein>
<comment type="caution">
    <text evidence="2">The sequence shown here is derived from an EMBL/GenBank/DDBJ whole genome shotgun (WGS) entry which is preliminary data.</text>
</comment>
<dbReference type="Proteomes" id="UP001276854">
    <property type="component" value="Unassembled WGS sequence"/>
</dbReference>
<keyword evidence="3" id="KW-1185">Reference proteome</keyword>
<gene>
    <name evidence="2" type="ORF">RZO55_22895</name>
</gene>
<feature type="transmembrane region" description="Helical" evidence="1">
    <location>
        <begin position="480"/>
        <end position="502"/>
    </location>
</feature>
<keyword evidence="1" id="KW-0812">Transmembrane</keyword>